<dbReference type="Pfam" id="PF00005">
    <property type="entry name" value="ABC_tran"/>
    <property type="match status" value="1"/>
</dbReference>
<keyword evidence="12" id="KW-1185">Reference proteome</keyword>
<evidence type="ECO:0000259" key="10">
    <source>
        <dbReference type="PROSITE" id="PS50893"/>
    </source>
</evidence>
<dbReference type="InterPro" id="IPR003439">
    <property type="entry name" value="ABC_transporter-like_ATP-bd"/>
</dbReference>
<dbReference type="InterPro" id="IPR017871">
    <property type="entry name" value="ABC_transporter-like_CS"/>
</dbReference>
<keyword evidence="3" id="KW-0410">Iron transport</keyword>
<evidence type="ECO:0000256" key="4">
    <source>
        <dbReference type="ARBA" id="ARBA00022741"/>
    </source>
</evidence>
<dbReference type="PROSITE" id="PS50893">
    <property type="entry name" value="ABC_TRANSPORTER_2"/>
    <property type="match status" value="1"/>
</dbReference>
<dbReference type="InterPro" id="IPR008995">
    <property type="entry name" value="Mo/tungstate-bd_C_term_dom"/>
</dbReference>
<dbReference type="EC" id="7.6.2.9" evidence="9"/>
<name>A0A511MNU8_9NOCA</name>
<evidence type="ECO:0000256" key="3">
    <source>
        <dbReference type="ARBA" id="ARBA00022496"/>
    </source>
</evidence>
<keyword evidence="5 11" id="KW-0067">ATP-binding</keyword>
<keyword evidence="2" id="KW-1003">Cell membrane</keyword>
<dbReference type="GO" id="GO:0015408">
    <property type="term" value="F:ABC-type ferric iron transporter activity"/>
    <property type="evidence" value="ECO:0007669"/>
    <property type="project" value="InterPro"/>
</dbReference>
<dbReference type="PANTHER" id="PTHR42781:SF4">
    <property type="entry name" value="SPERMIDINE_PUTRESCINE IMPORT ATP-BINDING PROTEIN POTA"/>
    <property type="match status" value="1"/>
</dbReference>
<keyword evidence="1" id="KW-0813">Transport</keyword>
<dbReference type="SUPFAM" id="SSF50331">
    <property type="entry name" value="MOP-like"/>
    <property type="match status" value="1"/>
</dbReference>
<dbReference type="InterPro" id="IPR013611">
    <property type="entry name" value="Transp-assoc_OB_typ2"/>
</dbReference>
<dbReference type="GO" id="GO:0043190">
    <property type="term" value="C:ATP-binding cassette (ABC) transporter complex"/>
    <property type="evidence" value="ECO:0007669"/>
    <property type="project" value="InterPro"/>
</dbReference>
<proteinExistence type="predicted"/>
<dbReference type="Proteomes" id="UP000321424">
    <property type="component" value="Unassembled WGS sequence"/>
</dbReference>
<dbReference type="SUPFAM" id="SSF52540">
    <property type="entry name" value="P-loop containing nucleoside triphosphate hydrolases"/>
    <property type="match status" value="1"/>
</dbReference>
<evidence type="ECO:0000256" key="8">
    <source>
        <dbReference type="ARBA" id="ARBA00023136"/>
    </source>
</evidence>
<dbReference type="PROSITE" id="PS00211">
    <property type="entry name" value="ABC_TRANSPORTER_1"/>
    <property type="match status" value="1"/>
</dbReference>
<dbReference type="Gene3D" id="2.40.50.450">
    <property type="match status" value="1"/>
</dbReference>
<dbReference type="RefSeq" id="WP_147139523.1">
    <property type="nucleotide sequence ID" value="NZ_BJXA01000063.1"/>
</dbReference>
<evidence type="ECO:0000313" key="12">
    <source>
        <dbReference type="Proteomes" id="UP000321424"/>
    </source>
</evidence>
<evidence type="ECO:0000256" key="2">
    <source>
        <dbReference type="ARBA" id="ARBA00022475"/>
    </source>
</evidence>
<evidence type="ECO:0000256" key="6">
    <source>
        <dbReference type="ARBA" id="ARBA00023004"/>
    </source>
</evidence>
<dbReference type="SMART" id="SM00382">
    <property type="entry name" value="AAA"/>
    <property type="match status" value="1"/>
</dbReference>
<dbReference type="FunFam" id="3.40.50.300:FF:000425">
    <property type="entry name" value="Probable ABC transporter, ATP-binding subunit"/>
    <property type="match status" value="1"/>
</dbReference>
<protein>
    <recommendedName>
        <fullName evidence="9">ABC-type quaternary amine transporter</fullName>
        <ecNumber evidence="9">7.6.2.9</ecNumber>
    </recommendedName>
</protein>
<dbReference type="GO" id="GO:0016887">
    <property type="term" value="F:ATP hydrolysis activity"/>
    <property type="evidence" value="ECO:0007669"/>
    <property type="project" value="InterPro"/>
</dbReference>
<dbReference type="Pfam" id="PF08402">
    <property type="entry name" value="TOBE_2"/>
    <property type="match status" value="1"/>
</dbReference>
<reference evidence="11 12" key="1">
    <citation type="submission" date="2019-07" db="EMBL/GenBank/DDBJ databases">
        <title>Whole genome shotgun sequence of Nocardia ninae NBRC 108245.</title>
        <authorList>
            <person name="Hosoyama A."/>
            <person name="Uohara A."/>
            <person name="Ohji S."/>
            <person name="Ichikawa N."/>
        </authorList>
    </citation>
    <scope>NUCLEOTIDE SEQUENCE [LARGE SCALE GENOMIC DNA]</scope>
    <source>
        <strain evidence="11 12">NBRC 108245</strain>
    </source>
</reference>
<organism evidence="11 12">
    <name type="scientific">Nocardia ninae NBRC 108245</name>
    <dbReference type="NCBI Taxonomy" id="1210091"/>
    <lineage>
        <taxon>Bacteria</taxon>
        <taxon>Bacillati</taxon>
        <taxon>Actinomycetota</taxon>
        <taxon>Actinomycetes</taxon>
        <taxon>Mycobacteriales</taxon>
        <taxon>Nocardiaceae</taxon>
        <taxon>Nocardia</taxon>
    </lineage>
</organism>
<gene>
    <name evidence="11" type="primary">fbpC</name>
    <name evidence="11" type="ORF">NN4_66500</name>
</gene>
<keyword evidence="6" id="KW-0408">Iron</keyword>
<dbReference type="Gene3D" id="3.40.50.300">
    <property type="entry name" value="P-loop containing nucleotide triphosphate hydrolases"/>
    <property type="match status" value="1"/>
</dbReference>
<keyword evidence="8" id="KW-0472">Membrane</keyword>
<keyword evidence="7" id="KW-0406">Ion transport</keyword>
<comment type="caution">
    <text evidence="11">The sequence shown here is derived from an EMBL/GenBank/DDBJ whole genome shotgun (WGS) entry which is preliminary data.</text>
</comment>
<evidence type="ECO:0000256" key="9">
    <source>
        <dbReference type="ARBA" id="ARBA00066388"/>
    </source>
</evidence>
<evidence type="ECO:0000256" key="5">
    <source>
        <dbReference type="ARBA" id="ARBA00022840"/>
    </source>
</evidence>
<evidence type="ECO:0000256" key="1">
    <source>
        <dbReference type="ARBA" id="ARBA00022448"/>
    </source>
</evidence>
<dbReference type="InterPro" id="IPR003593">
    <property type="entry name" value="AAA+_ATPase"/>
</dbReference>
<dbReference type="InterPro" id="IPR015853">
    <property type="entry name" value="ABC_transpr_FbpC"/>
</dbReference>
<evidence type="ECO:0000313" key="11">
    <source>
        <dbReference type="EMBL" id="GEM42131.1"/>
    </source>
</evidence>
<dbReference type="CDD" id="cd03259">
    <property type="entry name" value="ABC_Carb_Solutes_like"/>
    <property type="match status" value="1"/>
</dbReference>
<feature type="domain" description="ABC transporter" evidence="10">
    <location>
        <begin position="4"/>
        <end position="239"/>
    </location>
</feature>
<dbReference type="GO" id="GO:0015418">
    <property type="term" value="F:ABC-type quaternary ammonium compound transporting activity"/>
    <property type="evidence" value="ECO:0007669"/>
    <property type="project" value="UniProtKB-EC"/>
</dbReference>
<dbReference type="InterPro" id="IPR027417">
    <property type="entry name" value="P-loop_NTPase"/>
</dbReference>
<sequence>MSELVVADVSKTFGRHRVLGGITLEVPDRTSTAVVGSSGCGKTTLLRVIAGFEAPDAGSVAIGSETVARDRFSVPPQRRNIGYVAQDGALFPHLTVGQNIAYGLRRGFYGRRNGTNRVDELLDMVSLDPSYAERRPHQLSGGQQQRVALARALARKPDVMLLDEPFSALDAGLRATTRQAVADTLRAAGMTSILVTHDQEEALCFAEQVAVMRDGRFTQVGAPEEVYAAPKDLFTARFLGDCVLLDAVVDGDVAKCVLGRIPVQKGAPTGAVTIMVRPEQLVAHEVSAGEPDSGVVRDVEFRGADVMLTIALDGRSDAVRVRRASVAAPAAGRRVRLEVLGSAVAYAEPSVAA</sequence>
<accession>A0A511MNU8</accession>
<dbReference type="PANTHER" id="PTHR42781">
    <property type="entry name" value="SPERMIDINE/PUTRESCINE IMPORT ATP-BINDING PROTEIN POTA"/>
    <property type="match status" value="1"/>
</dbReference>
<keyword evidence="4" id="KW-0547">Nucleotide-binding</keyword>
<dbReference type="InterPro" id="IPR050093">
    <property type="entry name" value="ABC_SmlMolc_Importer"/>
</dbReference>
<evidence type="ECO:0000256" key="7">
    <source>
        <dbReference type="ARBA" id="ARBA00023065"/>
    </source>
</evidence>
<dbReference type="EMBL" id="BJXA01000063">
    <property type="protein sequence ID" value="GEM42131.1"/>
    <property type="molecule type" value="Genomic_DNA"/>
</dbReference>
<dbReference type="GO" id="GO:0005524">
    <property type="term" value="F:ATP binding"/>
    <property type="evidence" value="ECO:0007669"/>
    <property type="project" value="UniProtKB-KW"/>
</dbReference>
<dbReference type="OrthoDB" id="9802264at2"/>
<dbReference type="AlphaFoldDB" id="A0A511MNU8"/>